<dbReference type="AlphaFoldDB" id="A0A8J6N6S8"/>
<sequence length="165" mass="18742">MNQHYLKSSFREKLIEHLFIGELLKHSWLEGGCSLEFAKPEVDNQGYDLIAEQNGIIRHIQLKTSHLKARTAKQKAHIALSSKPSGCVIWVFFNEQSMELGPFLFFGGSAGLPLPSLDGFKVAKHTKANAEGIKAERPEIREIPKSQFRKYETVQEIYELLFINA</sequence>
<reference evidence="1 2" key="1">
    <citation type="submission" date="2020-08" db="EMBL/GenBank/DDBJ databases">
        <title>Bridging the membrane lipid divide: bacteria of the FCB group superphylum have the potential to synthesize archaeal ether lipids.</title>
        <authorList>
            <person name="Villanueva L."/>
            <person name="Von Meijenfeldt F.A.B."/>
            <person name="Westbye A.B."/>
            <person name="Yadav S."/>
            <person name="Hopmans E.C."/>
            <person name="Dutilh B.E."/>
            <person name="Sinninghe Damste J.S."/>
        </authorList>
    </citation>
    <scope>NUCLEOTIDE SEQUENCE [LARGE SCALE GENOMIC DNA]</scope>
    <source>
        <strain evidence="1">NIOZ-UU82</strain>
    </source>
</reference>
<comment type="caution">
    <text evidence="1">The sequence shown here is derived from an EMBL/GenBank/DDBJ whole genome shotgun (WGS) entry which is preliminary data.</text>
</comment>
<organism evidence="1 2">
    <name type="scientific">Candidatus Desulfaltia bathyphila</name>
    <dbReference type="NCBI Taxonomy" id="2841697"/>
    <lineage>
        <taxon>Bacteria</taxon>
        <taxon>Pseudomonadati</taxon>
        <taxon>Thermodesulfobacteriota</taxon>
        <taxon>Desulfobacteria</taxon>
        <taxon>Desulfobacterales</taxon>
        <taxon>Desulfobacterales incertae sedis</taxon>
        <taxon>Candidatus Desulfaltia</taxon>
    </lineage>
</organism>
<accession>A0A8J6N6S8</accession>
<gene>
    <name evidence="1" type="ORF">H8E80_10050</name>
</gene>
<dbReference type="Gene3D" id="3.40.1350.10">
    <property type="match status" value="1"/>
</dbReference>
<evidence type="ECO:0000313" key="2">
    <source>
        <dbReference type="Proteomes" id="UP000603545"/>
    </source>
</evidence>
<dbReference type="InterPro" id="IPR011856">
    <property type="entry name" value="tRNA_endonuc-like_dom_sf"/>
</dbReference>
<evidence type="ECO:0008006" key="3">
    <source>
        <dbReference type="Google" id="ProtNLM"/>
    </source>
</evidence>
<name>A0A8J6N6S8_9BACT</name>
<dbReference type="GO" id="GO:0003676">
    <property type="term" value="F:nucleic acid binding"/>
    <property type="evidence" value="ECO:0007669"/>
    <property type="project" value="InterPro"/>
</dbReference>
<proteinExistence type="predicted"/>
<dbReference type="Proteomes" id="UP000603545">
    <property type="component" value="Unassembled WGS sequence"/>
</dbReference>
<dbReference type="EMBL" id="JACNLL010000099">
    <property type="protein sequence ID" value="MBC8200360.1"/>
    <property type="molecule type" value="Genomic_DNA"/>
</dbReference>
<protein>
    <recommendedName>
        <fullName evidence="3">PD(D/E)XK endonuclease domain-containing protein</fullName>
    </recommendedName>
</protein>
<evidence type="ECO:0000313" key="1">
    <source>
        <dbReference type="EMBL" id="MBC8200360.1"/>
    </source>
</evidence>